<reference evidence="4" key="1">
    <citation type="journal article" date="2008" name="J. Bacteriol.">
        <title>Genome sequence of the fish pathogen Renibacterium salmoninarum suggests reductive evolution away from an environmental Arthrobacter ancestor.</title>
        <authorList>
            <person name="Wiens G.D."/>
            <person name="Rockey D.D."/>
            <person name="Wu Z."/>
            <person name="Chang J."/>
            <person name="Levy R."/>
            <person name="Crane S."/>
            <person name="Chen D.S."/>
            <person name="Capri G.R."/>
            <person name="Burnett J.R."/>
            <person name="Sudheesh P.S."/>
            <person name="Schipma M.J."/>
            <person name="Burd H."/>
            <person name="Bhattacharyya A."/>
            <person name="Rhodes L.D."/>
            <person name="Kaul R."/>
            <person name="Strom M.S."/>
        </authorList>
    </citation>
    <scope>NUCLEOTIDE SEQUENCE [LARGE SCALE GENOMIC DNA]</scope>
    <source>
        <strain evidence="4">ATCC 33209 / DSM 20767 / JCM 11484 / NBRC 15589 / NCIMB 2235</strain>
    </source>
</reference>
<gene>
    <name evidence="3" type="primary">capF</name>
    <name evidence="3" type="ordered locus">RSal33209_1612</name>
</gene>
<dbReference type="KEGG" id="rsa:RSal33209_1612"/>
<accession>A9WMK4</accession>
<dbReference type="SUPFAM" id="SSF51182">
    <property type="entry name" value="RmlC-like cupins"/>
    <property type="match status" value="1"/>
</dbReference>
<dbReference type="InterPro" id="IPR014710">
    <property type="entry name" value="RmlC-like_jellyroll"/>
</dbReference>
<keyword evidence="4" id="KW-1185">Reference proteome</keyword>
<dbReference type="STRING" id="288705.RSal33209_1612"/>
<dbReference type="InterPro" id="IPR036291">
    <property type="entry name" value="NAD(P)-bd_dom_sf"/>
</dbReference>
<dbReference type="EMBL" id="CP000910">
    <property type="protein sequence ID" value="ABY23348.1"/>
    <property type="molecule type" value="Genomic_DNA"/>
</dbReference>
<feature type="domain" description="NAD-dependent epimerase/dehydratase" evidence="1">
    <location>
        <begin position="46"/>
        <end position="186"/>
    </location>
</feature>
<evidence type="ECO:0000259" key="1">
    <source>
        <dbReference type="Pfam" id="PF01370"/>
    </source>
</evidence>
<evidence type="ECO:0000313" key="3">
    <source>
        <dbReference type="EMBL" id="ABY23348.1"/>
    </source>
</evidence>
<feature type="domain" description="Capsular polysaccharide assembling protein CapF C-terminal" evidence="2">
    <location>
        <begin position="255"/>
        <end position="365"/>
    </location>
</feature>
<dbReference type="CDD" id="cd07007">
    <property type="entry name" value="cupin_CapF-like_C"/>
    <property type="match status" value="1"/>
</dbReference>
<dbReference type="eggNOG" id="COG1898">
    <property type="taxonomic scope" value="Bacteria"/>
</dbReference>
<dbReference type="InterPro" id="IPR001509">
    <property type="entry name" value="Epimerase_deHydtase"/>
</dbReference>
<proteinExistence type="predicted"/>
<dbReference type="Proteomes" id="UP000002007">
    <property type="component" value="Chromosome"/>
</dbReference>
<sequence>MEGMLMNTIALTGSNGFLGWHTRALAHSVGSTSRRIEIGAEFEISAAAIAMDDVESVIHIAGVNRGSDHEILEGNVKFAQQLVSALKITTSKPKRLVFANSIQAGNGSVYGEAKAEAGRILRVAAEELGIDFVDVLLPNLFGEHGRPFYNSVVATFCQMLVDGRHPEVTEDRVLDLLHAQDAAEVLIGQVPVSAMSELVAQRSVSELASALAEIAATYSRGTVPAIADRFDRNLFNTYRSFLVGDKLPIQLDRKEDSRGAFFEVVRSEHGQGQSSFSTTVPGITRGQHYHRRKIERFTVLAGSAEIAMRKLFSDEVVTYRVNGDQPVAIDMPTMWSHKITNVGSDMLYTMFWISEIYDPSSPDTFPEEV</sequence>
<evidence type="ECO:0000259" key="2">
    <source>
        <dbReference type="Pfam" id="PF14667"/>
    </source>
</evidence>
<dbReference type="HOGENOM" id="CLU_063221_0_0_11"/>
<name>A9WMK4_RENSM</name>
<organism evidence="3 4">
    <name type="scientific">Renibacterium salmoninarum (strain ATCC 33209 / DSM 20767 / JCM 11484 / NBRC 15589 / NCIMB 2235)</name>
    <dbReference type="NCBI Taxonomy" id="288705"/>
    <lineage>
        <taxon>Bacteria</taxon>
        <taxon>Bacillati</taxon>
        <taxon>Actinomycetota</taxon>
        <taxon>Actinomycetes</taxon>
        <taxon>Micrococcales</taxon>
        <taxon>Micrococcaceae</taxon>
        <taxon>Renibacterium</taxon>
    </lineage>
</organism>
<dbReference type="Gene3D" id="2.60.120.10">
    <property type="entry name" value="Jelly Rolls"/>
    <property type="match status" value="1"/>
</dbReference>
<dbReference type="SUPFAM" id="SSF51735">
    <property type="entry name" value="NAD(P)-binding Rossmann-fold domains"/>
    <property type="match status" value="1"/>
</dbReference>
<dbReference type="Pfam" id="PF14667">
    <property type="entry name" value="Polysacc_synt_C"/>
    <property type="match status" value="1"/>
</dbReference>
<dbReference type="InterPro" id="IPR029303">
    <property type="entry name" value="CapF_C"/>
</dbReference>
<dbReference type="AlphaFoldDB" id="A9WMK4"/>
<evidence type="ECO:0000313" key="4">
    <source>
        <dbReference type="Proteomes" id="UP000002007"/>
    </source>
</evidence>
<dbReference type="Pfam" id="PF01370">
    <property type="entry name" value="Epimerase"/>
    <property type="match status" value="1"/>
</dbReference>
<dbReference type="eggNOG" id="COG0451">
    <property type="taxonomic scope" value="Bacteria"/>
</dbReference>
<protein>
    <submittedName>
        <fullName evidence="3">Putative capsular polysaccharide synthesis enzyme</fullName>
    </submittedName>
</protein>
<dbReference type="InterPro" id="IPR011051">
    <property type="entry name" value="RmlC_Cupin_sf"/>
</dbReference>
<dbReference type="Gene3D" id="3.40.50.720">
    <property type="entry name" value="NAD(P)-binding Rossmann-like Domain"/>
    <property type="match status" value="1"/>
</dbReference>